<reference evidence="2" key="1">
    <citation type="submission" date="2020-04" db="EMBL/GenBank/DDBJ databases">
        <authorList>
            <person name="Chiriac C."/>
            <person name="Salcher M."/>
            <person name="Ghai R."/>
            <person name="Kavagutti S V."/>
        </authorList>
    </citation>
    <scope>NUCLEOTIDE SEQUENCE</scope>
</reference>
<gene>
    <name evidence="2" type="ORF">UFOVP787_141</name>
</gene>
<organism evidence="2">
    <name type="scientific">uncultured Caudovirales phage</name>
    <dbReference type="NCBI Taxonomy" id="2100421"/>
    <lineage>
        <taxon>Viruses</taxon>
        <taxon>Duplodnaviria</taxon>
        <taxon>Heunggongvirae</taxon>
        <taxon>Uroviricota</taxon>
        <taxon>Caudoviricetes</taxon>
        <taxon>Peduoviridae</taxon>
        <taxon>Maltschvirus</taxon>
        <taxon>Maltschvirus maltsch</taxon>
    </lineage>
</organism>
<evidence type="ECO:0000259" key="1">
    <source>
        <dbReference type="Pfam" id="PF16778"/>
    </source>
</evidence>
<evidence type="ECO:0000313" key="2">
    <source>
        <dbReference type="EMBL" id="CAB4162840.1"/>
    </source>
</evidence>
<feature type="domain" description="Phage tail assembly chaperone-like" evidence="1">
    <location>
        <begin position="73"/>
        <end position="131"/>
    </location>
</feature>
<proteinExistence type="predicted"/>
<accession>A0A6J5NSU5</accession>
<name>A0A6J5NSU5_9CAUD</name>
<dbReference type="Gene3D" id="6.10.140.1310">
    <property type="match status" value="1"/>
</dbReference>
<dbReference type="InterPro" id="IPR031893">
    <property type="entry name" value="Phage_tail_APC"/>
</dbReference>
<protein>
    <submittedName>
        <fullName evidence="2">Phage tail assembly chaperone protein</fullName>
    </submittedName>
</protein>
<dbReference type="Pfam" id="PF16778">
    <property type="entry name" value="Phage_tail_APC"/>
    <property type="match status" value="1"/>
</dbReference>
<dbReference type="EMBL" id="LR796734">
    <property type="protein sequence ID" value="CAB4162840.1"/>
    <property type="molecule type" value="Genomic_DNA"/>
</dbReference>
<sequence length="133" mass="15551">MNYSNVSNLRWLDANNSLLYCTVNFESIGNNIPFTTNANYDMEYGREIFQFALNGDYGIIQSFERNIEQEWNIVRIKRNKLLIDSDFSQLPDVQSNMSAPKKAEWLTYRQYLRDITDTFSDPADVIWTTAPTN</sequence>